<dbReference type="InterPro" id="IPR003961">
    <property type="entry name" value="FN3_dom"/>
</dbReference>
<evidence type="ECO:0000313" key="13">
    <source>
        <dbReference type="Proteomes" id="UP000324222"/>
    </source>
</evidence>
<dbReference type="CDD" id="cd00063">
    <property type="entry name" value="FN3"/>
    <property type="match status" value="2"/>
</dbReference>
<keyword evidence="9" id="KW-0393">Immunoglobulin domain</keyword>
<protein>
    <submittedName>
        <fullName evidence="12">Down syndrome cell adhesion molecule-like protein Dscam2</fullName>
    </submittedName>
</protein>
<keyword evidence="7" id="KW-0472">Membrane</keyword>
<dbReference type="PANTHER" id="PTHR13817">
    <property type="entry name" value="TITIN"/>
    <property type="match status" value="1"/>
</dbReference>
<evidence type="ECO:0000259" key="11">
    <source>
        <dbReference type="PROSITE" id="PS50853"/>
    </source>
</evidence>
<dbReference type="Proteomes" id="UP000324222">
    <property type="component" value="Unassembled WGS sequence"/>
</dbReference>
<dbReference type="Gene3D" id="2.60.40.10">
    <property type="entry name" value="Immunoglobulins"/>
    <property type="match status" value="2"/>
</dbReference>
<dbReference type="PROSITE" id="PS50853">
    <property type="entry name" value="FN3"/>
    <property type="match status" value="2"/>
</dbReference>
<dbReference type="InterPro" id="IPR036116">
    <property type="entry name" value="FN3_sf"/>
</dbReference>
<dbReference type="InterPro" id="IPR056754">
    <property type="entry name" value="DSCAM/DSCAML_C"/>
</dbReference>
<accession>A0A5B7FLI6</accession>
<keyword evidence="4" id="KW-0677">Repeat</keyword>
<evidence type="ECO:0000313" key="12">
    <source>
        <dbReference type="EMBL" id="MPC47352.1"/>
    </source>
</evidence>
<dbReference type="InterPro" id="IPR013783">
    <property type="entry name" value="Ig-like_fold"/>
</dbReference>
<dbReference type="AlphaFoldDB" id="A0A5B7FLI6"/>
<comment type="caution">
    <text evidence="12">The sequence shown here is derived from an EMBL/GenBank/DDBJ whole genome shotgun (WGS) entry which is preliminary data.</text>
</comment>
<dbReference type="PANTHER" id="PTHR13817:SF151">
    <property type="entry name" value="TITIN"/>
    <property type="match status" value="1"/>
</dbReference>
<dbReference type="InterPro" id="IPR050964">
    <property type="entry name" value="Striated_Muscle_Regulatory"/>
</dbReference>
<dbReference type="Pfam" id="PF25059">
    <property type="entry name" value="FN3_DSCAM-DSCAML_C"/>
    <property type="match status" value="1"/>
</dbReference>
<comment type="subcellular location">
    <subcellularLocation>
        <location evidence="1">Membrane</location>
        <topology evidence="1">Single-pass membrane protein</topology>
    </subcellularLocation>
</comment>
<dbReference type="GO" id="GO:0007155">
    <property type="term" value="P:cell adhesion"/>
    <property type="evidence" value="ECO:0007669"/>
    <property type="project" value="UniProtKB-KW"/>
</dbReference>
<evidence type="ECO:0000256" key="10">
    <source>
        <dbReference type="SAM" id="MobiDB-lite"/>
    </source>
</evidence>
<sequence length="293" mass="32008">MYCKVEDQTEKDKGVVSGGKAQKCLRIQAISPCLTPLPGYYLHKKREFGEWQRVEVPEDADSYTLTGLQCGTRYQVYVTAFNHVGASQPSDAIPTKTLGREPIVPAQSSLLRVNVTSISLNLAAWLDGGCPITSMVVEYKITQDNSTRPLNTTHSSLQGRDMSSWTLVSNHVRWDNTSEFLVLDLKPAHHYTLRVTAHNSAGSSVATYPFTTLTHLGGKPGQAERQGSREAGRQGSSAGRETGKQCRQEDRKAGRQGDRKAGRQGDKKAGRQGSSAGRETGKQGGRETGKQCR</sequence>
<evidence type="ECO:0000256" key="6">
    <source>
        <dbReference type="ARBA" id="ARBA00022989"/>
    </source>
</evidence>
<evidence type="ECO:0000256" key="2">
    <source>
        <dbReference type="ARBA" id="ARBA00022692"/>
    </source>
</evidence>
<keyword evidence="6" id="KW-1133">Transmembrane helix</keyword>
<feature type="domain" description="Fibronectin type-III" evidence="11">
    <location>
        <begin position="104"/>
        <end position="217"/>
    </location>
</feature>
<evidence type="ECO:0000256" key="8">
    <source>
        <dbReference type="ARBA" id="ARBA00023157"/>
    </source>
</evidence>
<organism evidence="12 13">
    <name type="scientific">Portunus trituberculatus</name>
    <name type="common">Swimming crab</name>
    <name type="synonym">Neptunus trituberculatus</name>
    <dbReference type="NCBI Taxonomy" id="210409"/>
    <lineage>
        <taxon>Eukaryota</taxon>
        <taxon>Metazoa</taxon>
        <taxon>Ecdysozoa</taxon>
        <taxon>Arthropoda</taxon>
        <taxon>Crustacea</taxon>
        <taxon>Multicrustacea</taxon>
        <taxon>Malacostraca</taxon>
        <taxon>Eumalacostraca</taxon>
        <taxon>Eucarida</taxon>
        <taxon>Decapoda</taxon>
        <taxon>Pleocyemata</taxon>
        <taxon>Brachyura</taxon>
        <taxon>Eubrachyura</taxon>
        <taxon>Portunoidea</taxon>
        <taxon>Portunidae</taxon>
        <taxon>Portuninae</taxon>
        <taxon>Portunus</taxon>
    </lineage>
</organism>
<feature type="compositionally biased region" description="Basic and acidic residues" evidence="10">
    <location>
        <begin position="279"/>
        <end position="293"/>
    </location>
</feature>
<dbReference type="GO" id="GO:0031430">
    <property type="term" value="C:M band"/>
    <property type="evidence" value="ECO:0007669"/>
    <property type="project" value="TreeGrafter"/>
</dbReference>
<feature type="domain" description="Fibronectin type-III" evidence="11">
    <location>
        <begin position="8"/>
        <end position="100"/>
    </location>
</feature>
<proteinExistence type="predicted"/>
<keyword evidence="3" id="KW-0732">Signal</keyword>
<keyword evidence="8" id="KW-1015">Disulfide bond</keyword>
<dbReference type="SUPFAM" id="SSF49265">
    <property type="entry name" value="Fibronectin type III"/>
    <property type="match status" value="1"/>
</dbReference>
<dbReference type="Pfam" id="PF00041">
    <property type="entry name" value="fn3"/>
    <property type="match status" value="1"/>
</dbReference>
<keyword evidence="5" id="KW-0130">Cell adhesion</keyword>
<dbReference type="EMBL" id="VSRR010007690">
    <property type="protein sequence ID" value="MPC47352.1"/>
    <property type="molecule type" value="Genomic_DNA"/>
</dbReference>
<gene>
    <name evidence="12" type="primary">Dscam2_16</name>
    <name evidence="12" type="ORF">E2C01_041094</name>
</gene>
<feature type="compositionally biased region" description="Basic and acidic residues" evidence="10">
    <location>
        <begin position="241"/>
        <end position="269"/>
    </location>
</feature>
<dbReference type="OrthoDB" id="5982258at2759"/>
<keyword evidence="2" id="KW-0812">Transmembrane</keyword>
<dbReference type="SMART" id="SM00060">
    <property type="entry name" value="FN3"/>
    <property type="match status" value="2"/>
</dbReference>
<evidence type="ECO:0000256" key="7">
    <source>
        <dbReference type="ARBA" id="ARBA00023136"/>
    </source>
</evidence>
<keyword evidence="13" id="KW-1185">Reference proteome</keyword>
<dbReference type="GO" id="GO:0045214">
    <property type="term" value="P:sarcomere organization"/>
    <property type="evidence" value="ECO:0007669"/>
    <property type="project" value="TreeGrafter"/>
</dbReference>
<name>A0A5B7FLI6_PORTR</name>
<reference evidence="12 13" key="1">
    <citation type="submission" date="2019-05" db="EMBL/GenBank/DDBJ databases">
        <title>Another draft genome of Portunus trituberculatus and its Hox gene families provides insights of decapod evolution.</title>
        <authorList>
            <person name="Jeong J.-H."/>
            <person name="Song I."/>
            <person name="Kim S."/>
            <person name="Choi T."/>
            <person name="Kim D."/>
            <person name="Ryu S."/>
            <person name="Kim W."/>
        </authorList>
    </citation>
    <scope>NUCLEOTIDE SEQUENCE [LARGE SCALE GENOMIC DNA]</scope>
    <source>
        <tissue evidence="12">Muscle</tissue>
    </source>
</reference>
<feature type="region of interest" description="Disordered" evidence="10">
    <location>
        <begin position="216"/>
        <end position="293"/>
    </location>
</feature>
<dbReference type="GO" id="GO:0016020">
    <property type="term" value="C:membrane"/>
    <property type="evidence" value="ECO:0007669"/>
    <property type="project" value="UniProtKB-SubCell"/>
</dbReference>
<evidence type="ECO:0000256" key="1">
    <source>
        <dbReference type="ARBA" id="ARBA00004167"/>
    </source>
</evidence>
<evidence type="ECO:0000256" key="3">
    <source>
        <dbReference type="ARBA" id="ARBA00022729"/>
    </source>
</evidence>
<evidence type="ECO:0000256" key="9">
    <source>
        <dbReference type="ARBA" id="ARBA00023319"/>
    </source>
</evidence>
<evidence type="ECO:0000256" key="4">
    <source>
        <dbReference type="ARBA" id="ARBA00022737"/>
    </source>
</evidence>
<evidence type="ECO:0000256" key="5">
    <source>
        <dbReference type="ARBA" id="ARBA00022889"/>
    </source>
</evidence>